<accession>A0A2H0M1W5</accession>
<dbReference type="GO" id="GO:0015109">
    <property type="term" value="F:chromate transmembrane transporter activity"/>
    <property type="evidence" value="ECO:0007669"/>
    <property type="project" value="InterPro"/>
</dbReference>
<evidence type="ECO:0000256" key="1">
    <source>
        <dbReference type="ARBA" id="ARBA00004651"/>
    </source>
</evidence>
<dbReference type="GO" id="GO:0005886">
    <property type="term" value="C:plasma membrane"/>
    <property type="evidence" value="ECO:0007669"/>
    <property type="project" value="UniProtKB-SubCell"/>
</dbReference>
<keyword evidence="6 7" id="KW-0472">Membrane</keyword>
<name>A0A2H0M1W5_9BACT</name>
<dbReference type="PANTHER" id="PTHR43663:SF1">
    <property type="entry name" value="CHROMATE TRANSPORTER"/>
    <property type="match status" value="1"/>
</dbReference>
<evidence type="ECO:0000256" key="4">
    <source>
        <dbReference type="ARBA" id="ARBA00022692"/>
    </source>
</evidence>
<keyword evidence="4 7" id="KW-0812">Transmembrane</keyword>
<evidence type="ECO:0000256" key="6">
    <source>
        <dbReference type="ARBA" id="ARBA00023136"/>
    </source>
</evidence>
<feature type="transmembrane region" description="Helical" evidence="7">
    <location>
        <begin position="47"/>
        <end position="64"/>
    </location>
</feature>
<evidence type="ECO:0000313" key="9">
    <source>
        <dbReference type="Proteomes" id="UP000229641"/>
    </source>
</evidence>
<feature type="transmembrane region" description="Helical" evidence="7">
    <location>
        <begin position="76"/>
        <end position="98"/>
    </location>
</feature>
<keyword evidence="3" id="KW-1003">Cell membrane</keyword>
<dbReference type="Pfam" id="PF02417">
    <property type="entry name" value="Chromate_transp"/>
    <property type="match status" value="1"/>
</dbReference>
<organism evidence="8 9">
    <name type="scientific">Candidatus Ghiorseimicrobium undicola</name>
    <dbReference type="NCBI Taxonomy" id="1974746"/>
    <lineage>
        <taxon>Bacteria</taxon>
        <taxon>Pseudomonadati</taxon>
        <taxon>Candidatus Omnitrophota</taxon>
        <taxon>Candidatus Ghiorseimicrobium</taxon>
    </lineage>
</organism>
<comment type="subcellular location">
    <subcellularLocation>
        <location evidence="1">Cell membrane</location>
        <topology evidence="1">Multi-pass membrane protein</topology>
    </subcellularLocation>
</comment>
<evidence type="ECO:0000256" key="2">
    <source>
        <dbReference type="ARBA" id="ARBA00005262"/>
    </source>
</evidence>
<evidence type="ECO:0000256" key="7">
    <source>
        <dbReference type="SAM" id="Phobius"/>
    </source>
</evidence>
<gene>
    <name evidence="8" type="ORF">COV72_00560</name>
</gene>
<dbReference type="Proteomes" id="UP000229641">
    <property type="component" value="Unassembled WGS sequence"/>
</dbReference>
<dbReference type="EMBL" id="PCWA01000010">
    <property type="protein sequence ID" value="PIQ89914.1"/>
    <property type="molecule type" value="Genomic_DNA"/>
</dbReference>
<protein>
    <submittedName>
        <fullName evidence="8">Chromate transporter</fullName>
    </submittedName>
</protein>
<evidence type="ECO:0000256" key="5">
    <source>
        <dbReference type="ARBA" id="ARBA00022989"/>
    </source>
</evidence>
<keyword evidence="5 7" id="KW-1133">Transmembrane helix</keyword>
<dbReference type="PANTHER" id="PTHR43663">
    <property type="entry name" value="CHROMATE TRANSPORT PROTEIN-RELATED"/>
    <property type="match status" value="1"/>
</dbReference>
<dbReference type="InterPro" id="IPR052518">
    <property type="entry name" value="CHR_Transporter"/>
</dbReference>
<evidence type="ECO:0000256" key="3">
    <source>
        <dbReference type="ARBA" id="ARBA00022475"/>
    </source>
</evidence>
<dbReference type="InterPro" id="IPR003370">
    <property type="entry name" value="Chromate_transpt"/>
</dbReference>
<dbReference type="AlphaFoldDB" id="A0A2H0M1W5"/>
<sequence>MLLISLFLVFLRIGFFAIGGAYSFLPLIEKEVVDKYHWLTDSEFLEVLGATQVFPGAISIKFATYTGYKIAGIPGVILANLGNILAPVLFIALFTIFYKRFKDAPGIKGSFDMIRLVVFAMIIAVAFKAVDIFKLAYANSMIVVAA</sequence>
<reference evidence="8 9" key="1">
    <citation type="submission" date="2017-09" db="EMBL/GenBank/DDBJ databases">
        <title>Depth-based differentiation of microbial function through sediment-hosted aquifers and enrichment of novel symbionts in the deep terrestrial subsurface.</title>
        <authorList>
            <person name="Probst A.J."/>
            <person name="Ladd B."/>
            <person name="Jarett J.K."/>
            <person name="Geller-Mcgrath D.E."/>
            <person name="Sieber C.M."/>
            <person name="Emerson J.B."/>
            <person name="Anantharaman K."/>
            <person name="Thomas B.C."/>
            <person name="Malmstrom R."/>
            <person name="Stieglmeier M."/>
            <person name="Klingl A."/>
            <person name="Woyke T."/>
            <person name="Ryan C.M."/>
            <person name="Banfield J.F."/>
        </authorList>
    </citation>
    <scope>NUCLEOTIDE SEQUENCE [LARGE SCALE GENOMIC DNA]</scope>
    <source>
        <strain evidence="8">CG11_big_fil_rev_8_21_14_0_20_42_13</strain>
    </source>
</reference>
<proteinExistence type="inferred from homology"/>
<feature type="non-terminal residue" evidence="8">
    <location>
        <position position="146"/>
    </location>
</feature>
<comment type="similarity">
    <text evidence="2">Belongs to the chromate ion transporter (CHR) (TC 2.A.51) family.</text>
</comment>
<evidence type="ECO:0000313" key="8">
    <source>
        <dbReference type="EMBL" id="PIQ89914.1"/>
    </source>
</evidence>
<feature type="transmembrane region" description="Helical" evidence="7">
    <location>
        <begin position="113"/>
        <end position="133"/>
    </location>
</feature>
<comment type="caution">
    <text evidence="8">The sequence shown here is derived from an EMBL/GenBank/DDBJ whole genome shotgun (WGS) entry which is preliminary data.</text>
</comment>